<keyword evidence="1" id="KW-0812">Transmembrane</keyword>
<feature type="transmembrane region" description="Helical" evidence="1">
    <location>
        <begin position="192"/>
        <end position="209"/>
    </location>
</feature>
<sequence length="364" mass="42008">MKKIIAKPVGMFELFYDLIFVYAISRITAMIHHPVNGSIPLVTFLQFLLVVIVVMQIWLYQVIYFNRYSKNRFLDIGGLVLNMYVAVYLANNINTEWRITFHYFNIAMAVMILILFCQYLFVKADNNDKQAFLIILGLEFILIIVGLIIGYPVGIYFCISGYIVGFILPLFLKGMFKAERVNFPHLVERVSLIVIIAFGEAIVNLTSYFNSKAPLVYAAFLFLSLVLMFASYVVLSDELIDHHQISKGFILMYSHIAIVVAILLSTVAILYLQVQNINKTFLFFLIIFSVALYYFSLAINQVYNKSECRFSIRNLLTLLLIFALGVSYLWVVIKSKIGISICLLIWNLLFFLEFYIKGNKNEFR</sequence>
<feature type="transmembrane region" description="Helical" evidence="1">
    <location>
        <begin position="256"/>
        <end position="274"/>
    </location>
</feature>
<feature type="transmembrane region" description="Helical" evidence="1">
    <location>
        <begin position="38"/>
        <end position="60"/>
    </location>
</feature>
<dbReference type="RefSeq" id="WP_068813193.1">
    <property type="nucleotide sequence ID" value="NZ_JASPEI010000042.1"/>
</dbReference>
<dbReference type="Proteomes" id="UP000235119">
    <property type="component" value="Unassembled WGS sequence"/>
</dbReference>
<feature type="transmembrane region" description="Helical" evidence="1">
    <location>
        <begin position="215"/>
        <end position="235"/>
    </location>
</feature>
<protein>
    <recommendedName>
        <fullName evidence="4">Low temperature requirement protein A</fullName>
    </recommendedName>
</protein>
<comment type="caution">
    <text evidence="2">The sequence shown here is derived from an EMBL/GenBank/DDBJ whole genome shotgun (WGS) entry which is preliminary data.</text>
</comment>
<dbReference type="Pfam" id="PF06772">
    <property type="entry name" value="LtrA"/>
    <property type="match status" value="1"/>
</dbReference>
<feature type="transmembrane region" description="Helical" evidence="1">
    <location>
        <begin position="280"/>
        <end position="300"/>
    </location>
</feature>
<proteinExistence type="predicted"/>
<reference evidence="2 3" key="1">
    <citation type="submission" date="2017-12" db="EMBL/GenBank/DDBJ databases">
        <title>Phylogenetic diversity of female urinary microbiome.</title>
        <authorList>
            <person name="Thomas-White K."/>
            <person name="Wolfe A.J."/>
        </authorList>
    </citation>
    <scope>NUCLEOTIDE SEQUENCE [LARGE SCALE GENOMIC DNA]</scope>
    <source>
        <strain evidence="2 3">UMB0085</strain>
    </source>
</reference>
<feature type="transmembrane region" description="Helical" evidence="1">
    <location>
        <begin position="12"/>
        <end position="32"/>
    </location>
</feature>
<organism evidence="2 3">
    <name type="scientific">Lactobacillus crispatus</name>
    <dbReference type="NCBI Taxonomy" id="47770"/>
    <lineage>
        <taxon>Bacteria</taxon>
        <taxon>Bacillati</taxon>
        <taxon>Bacillota</taxon>
        <taxon>Bacilli</taxon>
        <taxon>Lactobacillales</taxon>
        <taxon>Lactobacillaceae</taxon>
        <taxon>Lactobacillus</taxon>
    </lineage>
</organism>
<evidence type="ECO:0000313" key="3">
    <source>
        <dbReference type="Proteomes" id="UP000235119"/>
    </source>
</evidence>
<dbReference type="InterPro" id="IPR010640">
    <property type="entry name" value="Low_temperature_requirement_A"/>
</dbReference>
<accession>A0A2N5KX37</accession>
<feature type="transmembrane region" description="Helical" evidence="1">
    <location>
        <begin position="312"/>
        <end position="331"/>
    </location>
</feature>
<feature type="transmembrane region" description="Helical" evidence="1">
    <location>
        <begin position="102"/>
        <end position="122"/>
    </location>
</feature>
<gene>
    <name evidence="2" type="ORF">CYJ79_08495</name>
</gene>
<keyword evidence="1" id="KW-1133">Transmembrane helix</keyword>
<keyword evidence="1" id="KW-0472">Membrane</keyword>
<feature type="transmembrane region" description="Helical" evidence="1">
    <location>
        <begin position="337"/>
        <end position="356"/>
    </location>
</feature>
<feature type="transmembrane region" description="Helical" evidence="1">
    <location>
        <begin position="154"/>
        <end position="172"/>
    </location>
</feature>
<dbReference type="PANTHER" id="PTHR36840">
    <property type="entry name" value="BLL5714 PROTEIN"/>
    <property type="match status" value="1"/>
</dbReference>
<feature type="transmembrane region" description="Helical" evidence="1">
    <location>
        <begin position="72"/>
        <end position="90"/>
    </location>
</feature>
<evidence type="ECO:0000256" key="1">
    <source>
        <dbReference type="SAM" id="Phobius"/>
    </source>
</evidence>
<dbReference type="AlphaFoldDB" id="A0A2N5KX37"/>
<evidence type="ECO:0008006" key="4">
    <source>
        <dbReference type="Google" id="ProtNLM"/>
    </source>
</evidence>
<name>A0A2N5KX37_9LACO</name>
<feature type="transmembrane region" description="Helical" evidence="1">
    <location>
        <begin position="131"/>
        <end position="148"/>
    </location>
</feature>
<dbReference type="PANTHER" id="PTHR36840:SF1">
    <property type="entry name" value="BLL5714 PROTEIN"/>
    <property type="match status" value="1"/>
</dbReference>
<evidence type="ECO:0000313" key="2">
    <source>
        <dbReference type="EMBL" id="PLT10789.1"/>
    </source>
</evidence>
<dbReference type="EMBL" id="PKIW01000044">
    <property type="protein sequence ID" value="PLT10789.1"/>
    <property type="molecule type" value="Genomic_DNA"/>
</dbReference>